<proteinExistence type="predicted"/>
<dbReference type="OrthoDB" id="10569481at2759"/>
<accession>A0A9Q0E9I5</accession>
<comment type="caution">
    <text evidence="2">The sequence shown here is derived from an EMBL/GenBank/DDBJ whole genome shotgun (WGS) entry which is preliminary data.</text>
</comment>
<evidence type="ECO:0000313" key="2">
    <source>
        <dbReference type="EMBL" id="KAJ3603334.1"/>
    </source>
</evidence>
<sequence>MFSAIARLLFGGEEKVAEDALPEAVGGERRGDEDPGSVEVHVMPSVRGHPDLNFGDDSRPSEPEVPIDHSALIRGVLQSDASRAAVLAKVTHAPRIQRAQARAGRHQSSVRDPTQSHGSRACSRTHLQQPGRRSNKLQ</sequence>
<keyword evidence="3" id="KW-1185">Reference proteome</keyword>
<organism evidence="2 3">
    <name type="scientific">Muraenolepis orangiensis</name>
    <name type="common">Patagonian moray cod</name>
    <dbReference type="NCBI Taxonomy" id="630683"/>
    <lineage>
        <taxon>Eukaryota</taxon>
        <taxon>Metazoa</taxon>
        <taxon>Chordata</taxon>
        <taxon>Craniata</taxon>
        <taxon>Vertebrata</taxon>
        <taxon>Euteleostomi</taxon>
        <taxon>Actinopterygii</taxon>
        <taxon>Neopterygii</taxon>
        <taxon>Teleostei</taxon>
        <taxon>Neoteleostei</taxon>
        <taxon>Acanthomorphata</taxon>
        <taxon>Zeiogadaria</taxon>
        <taxon>Gadariae</taxon>
        <taxon>Gadiformes</taxon>
        <taxon>Muraenolepidoidei</taxon>
        <taxon>Muraenolepididae</taxon>
        <taxon>Muraenolepis</taxon>
    </lineage>
</organism>
<evidence type="ECO:0000256" key="1">
    <source>
        <dbReference type="SAM" id="MobiDB-lite"/>
    </source>
</evidence>
<gene>
    <name evidence="2" type="ORF">NHX12_031076</name>
</gene>
<dbReference type="AlphaFoldDB" id="A0A9Q0E9I5"/>
<reference evidence="2" key="1">
    <citation type="submission" date="2022-07" db="EMBL/GenBank/DDBJ databases">
        <title>Chromosome-level genome of Muraenolepis orangiensis.</title>
        <authorList>
            <person name="Kim J."/>
        </authorList>
    </citation>
    <scope>NUCLEOTIDE SEQUENCE</scope>
    <source>
        <strain evidence="2">KU_S4_2022</strain>
        <tissue evidence="2">Muscle</tissue>
    </source>
</reference>
<dbReference type="EMBL" id="JANIIK010000046">
    <property type="protein sequence ID" value="KAJ3603334.1"/>
    <property type="molecule type" value="Genomic_DNA"/>
</dbReference>
<feature type="compositionally biased region" description="Polar residues" evidence="1">
    <location>
        <begin position="106"/>
        <end position="118"/>
    </location>
</feature>
<dbReference type="Proteomes" id="UP001148018">
    <property type="component" value="Unassembled WGS sequence"/>
</dbReference>
<name>A0A9Q0E9I5_9TELE</name>
<evidence type="ECO:0000313" key="3">
    <source>
        <dbReference type="Proteomes" id="UP001148018"/>
    </source>
</evidence>
<feature type="region of interest" description="Disordered" evidence="1">
    <location>
        <begin position="20"/>
        <end position="67"/>
    </location>
</feature>
<protein>
    <submittedName>
        <fullName evidence="2">Uncharacterized protein</fullName>
    </submittedName>
</protein>
<feature type="region of interest" description="Disordered" evidence="1">
    <location>
        <begin position="91"/>
        <end position="138"/>
    </location>
</feature>